<feature type="transmembrane region" description="Helical" evidence="1">
    <location>
        <begin position="86"/>
        <end position="112"/>
    </location>
</feature>
<name>A0A4U5Q9K0_POPAL</name>
<evidence type="ECO:0000313" key="2">
    <source>
        <dbReference type="EMBL" id="TKS04995.1"/>
    </source>
</evidence>
<organism evidence="2">
    <name type="scientific">Populus alba</name>
    <name type="common">White poplar</name>
    <dbReference type="NCBI Taxonomy" id="43335"/>
    <lineage>
        <taxon>Eukaryota</taxon>
        <taxon>Viridiplantae</taxon>
        <taxon>Streptophyta</taxon>
        <taxon>Embryophyta</taxon>
        <taxon>Tracheophyta</taxon>
        <taxon>Spermatophyta</taxon>
        <taxon>Magnoliopsida</taxon>
        <taxon>eudicotyledons</taxon>
        <taxon>Gunneridae</taxon>
        <taxon>Pentapetalae</taxon>
        <taxon>rosids</taxon>
        <taxon>fabids</taxon>
        <taxon>Malpighiales</taxon>
        <taxon>Salicaceae</taxon>
        <taxon>Saliceae</taxon>
        <taxon>Populus</taxon>
    </lineage>
</organism>
<proteinExistence type="predicted"/>
<dbReference type="EMBL" id="RCHU01000442">
    <property type="protein sequence ID" value="TKS04995.1"/>
    <property type="molecule type" value="Genomic_DNA"/>
</dbReference>
<protein>
    <submittedName>
        <fullName evidence="2">Uncharacterized protein</fullName>
    </submittedName>
</protein>
<sequence>MVTIKQPLTVENPTCCSLWYGRPGVTCCYCQREACGVGPVEDTTLYSYFNEGLLDVHDVEEMLGLVQLRSESKDDNDGDGGLPDCYCFPLCFCFFVSSLIFLYCSVALCYYWEMKAKTMVMVGDVCSAERGGQGWYGGSFGLKPKRKRKAMKGLFWLFLVTGKKRRKEAGGMGQLWLV</sequence>
<comment type="caution">
    <text evidence="2">The sequence shown here is derived from an EMBL/GenBank/DDBJ whole genome shotgun (WGS) entry which is preliminary data.</text>
</comment>
<gene>
    <name evidence="2" type="ORF">D5086_0000137640</name>
</gene>
<accession>A0A4U5Q9K0</accession>
<reference evidence="2" key="1">
    <citation type="submission" date="2018-10" db="EMBL/GenBank/DDBJ databases">
        <title>Population genomic analysis revealed the cold adaptation of white poplar.</title>
        <authorList>
            <person name="Liu Y.-J."/>
        </authorList>
    </citation>
    <scope>NUCLEOTIDE SEQUENCE [LARGE SCALE GENOMIC DNA]</scope>
    <source>
        <strain evidence="2">PAL-ZL1</strain>
    </source>
</reference>
<dbReference type="AlphaFoldDB" id="A0A4U5Q9K0"/>
<keyword evidence="1" id="KW-0472">Membrane</keyword>
<keyword evidence="1" id="KW-0812">Transmembrane</keyword>
<evidence type="ECO:0000256" key="1">
    <source>
        <dbReference type="SAM" id="Phobius"/>
    </source>
</evidence>
<keyword evidence="1" id="KW-1133">Transmembrane helix</keyword>